<dbReference type="EMBL" id="BAAADS010000003">
    <property type="protein sequence ID" value="GAA0593694.1"/>
    <property type="molecule type" value="Genomic_DNA"/>
</dbReference>
<dbReference type="Proteomes" id="UP001500866">
    <property type="component" value="Unassembled WGS sequence"/>
</dbReference>
<comment type="caution">
    <text evidence="1">The sequence shown here is derived from an EMBL/GenBank/DDBJ whole genome shotgun (WGS) entry which is preliminary data.</text>
</comment>
<name>A0ABN1FM31_9BACI</name>
<evidence type="ECO:0000313" key="2">
    <source>
        <dbReference type="Proteomes" id="UP001500866"/>
    </source>
</evidence>
<sequence>MVILFERYLKFTVEKRESKGNKTNAKRRKAFELPISYEIEGKELGRLESPNGMPGKW</sequence>
<reference evidence="1 2" key="1">
    <citation type="journal article" date="2019" name="Int. J. Syst. Evol. Microbiol.">
        <title>The Global Catalogue of Microorganisms (GCM) 10K type strain sequencing project: providing services to taxonomists for standard genome sequencing and annotation.</title>
        <authorList>
            <consortium name="The Broad Institute Genomics Platform"/>
            <consortium name="The Broad Institute Genome Sequencing Center for Infectious Disease"/>
            <person name="Wu L."/>
            <person name="Ma J."/>
        </authorList>
    </citation>
    <scope>NUCLEOTIDE SEQUENCE [LARGE SCALE GENOMIC DNA]</scope>
    <source>
        <strain evidence="1 2">JCM 15395</strain>
    </source>
</reference>
<accession>A0ABN1FM31</accession>
<protein>
    <recommendedName>
        <fullName evidence="3">Transposase</fullName>
    </recommendedName>
</protein>
<evidence type="ECO:0008006" key="3">
    <source>
        <dbReference type="Google" id="ProtNLM"/>
    </source>
</evidence>
<evidence type="ECO:0000313" key="1">
    <source>
        <dbReference type="EMBL" id="GAA0593694.1"/>
    </source>
</evidence>
<proteinExistence type="predicted"/>
<keyword evidence="2" id="KW-1185">Reference proteome</keyword>
<organism evidence="1 2">
    <name type="scientific">Virgibacillus siamensis</name>
    <dbReference type="NCBI Taxonomy" id="480071"/>
    <lineage>
        <taxon>Bacteria</taxon>
        <taxon>Bacillati</taxon>
        <taxon>Bacillota</taxon>
        <taxon>Bacilli</taxon>
        <taxon>Bacillales</taxon>
        <taxon>Bacillaceae</taxon>
        <taxon>Virgibacillus</taxon>
    </lineage>
</organism>
<gene>
    <name evidence="1" type="ORF">GCM10009001_07340</name>
</gene>